<name>A0ABS6BCS1_9NOCA</name>
<comment type="similarity">
    <text evidence="2">Belongs to the EspG family.</text>
</comment>
<sequence length="271" mass="30560">MERTWQLTGLEYLVLRERLLGRPNSWPFRTVTTITSAWDYQFAKARLWGELQARWDAELAEVLKASLDPDLRLIAQVFGTRDNNATRDLLTAKRFGDRAVVIQGFNPTSLYSHDRLEITLCDAAAMSRVLVDRLPPMTPGSQPRVTLLSYDKEESVDHWTRGNSGFYDDGDTVDTQSRHWQAAPKSRVGSIQITQGQSRFGPRGKVTKHIFWEEHHGDGCYVIDLEPPIAAVAAGSEQLRAGIDAQCAELLIVGQDESRQGSARESVYDKW</sequence>
<keyword evidence="3" id="KW-0963">Cytoplasm</keyword>
<protein>
    <submittedName>
        <fullName evidence="5">ESX secretion-associated protein EspG</fullName>
    </submittedName>
</protein>
<organism evidence="5 6">
    <name type="scientific">Nocardia albiluteola</name>
    <dbReference type="NCBI Taxonomy" id="2842303"/>
    <lineage>
        <taxon>Bacteria</taxon>
        <taxon>Bacillati</taxon>
        <taxon>Actinomycetota</taxon>
        <taxon>Actinomycetes</taxon>
        <taxon>Mycobacteriales</taxon>
        <taxon>Nocardiaceae</taxon>
        <taxon>Nocardia</taxon>
    </lineage>
</organism>
<proteinExistence type="inferred from homology"/>
<dbReference type="Proteomes" id="UP000733379">
    <property type="component" value="Unassembled WGS sequence"/>
</dbReference>
<evidence type="ECO:0000313" key="6">
    <source>
        <dbReference type="Proteomes" id="UP000733379"/>
    </source>
</evidence>
<dbReference type="EMBL" id="JAHKNI010000029">
    <property type="protein sequence ID" value="MBU3068090.1"/>
    <property type="molecule type" value="Genomic_DNA"/>
</dbReference>
<evidence type="ECO:0000256" key="3">
    <source>
        <dbReference type="ARBA" id="ARBA00022490"/>
    </source>
</evidence>
<gene>
    <name evidence="5" type="ORF">KO481_42065</name>
</gene>
<evidence type="ECO:0000256" key="4">
    <source>
        <dbReference type="ARBA" id="ARBA00023186"/>
    </source>
</evidence>
<reference evidence="5 6" key="1">
    <citation type="submission" date="2021-06" db="EMBL/GenBank/DDBJ databases">
        <title>Actinomycetes sequencing.</title>
        <authorList>
            <person name="Shan Q."/>
        </authorList>
    </citation>
    <scope>NUCLEOTIDE SEQUENCE [LARGE SCALE GENOMIC DNA]</scope>
    <source>
        <strain evidence="5 6">NEAU-G5</strain>
    </source>
</reference>
<comment type="subcellular location">
    <subcellularLocation>
        <location evidence="1">Cytoplasm</location>
    </subcellularLocation>
</comment>
<keyword evidence="4" id="KW-0143">Chaperone</keyword>
<evidence type="ECO:0000256" key="1">
    <source>
        <dbReference type="ARBA" id="ARBA00004496"/>
    </source>
</evidence>
<accession>A0ABS6BCS1</accession>
<dbReference type="RefSeq" id="WP_215924239.1">
    <property type="nucleotide sequence ID" value="NZ_JAHKNI010000029.1"/>
</dbReference>
<evidence type="ECO:0000313" key="5">
    <source>
        <dbReference type="EMBL" id="MBU3068090.1"/>
    </source>
</evidence>
<comment type="caution">
    <text evidence="5">The sequence shown here is derived from an EMBL/GenBank/DDBJ whole genome shotgun (WGS) entry which is preliminary data.</text>
</comment>
<keyword evidence="6" id="KW-1185">Reference proteome</keyword>
<dbReference type="InterPro" id="IPR025734">
    <property type="entry name" value="EspG"/>
</dbReference>
<dbReference type="Pfam" id="PF14011">
    <property type="entry name" value="ESX-1_EspG"/>
    <property type="match status" value="1"/>
</dbReference>
<evidence type="ECO:0000256" key="2">
    <source>
        <dbReference type="ARBA" id="ARBA00006411"/>
    </source>
</evidence>